<dbReference type="AlphaFoldDB" id="A0A9D2G4I3"/>
<evidence type="ECO:0000259" key="5">
    <source>
        <dbReference type="SMART" id="SM01217"/>
    </source>
</evidence>
<evidence type="ECO:0000256" key="3">
    <source>
        <dbReference type="ARBA" id="ARBA00023277"/>
    </source>
</evidence>
<dbReference type="InterPro" id="IPR050288">
    <property type="entry name" value="Cellulose_deg_GH3"/>
</dbReference>
<evidence type="ECO:0000313" key="7">
    <source>
        <dbReference type="Proteomes" id="UP000824102"/>
    </source>
</evidence>
<dbReference type="Gene3D" id="3.20.20.300">
    <property type="entry name" value="Glycoside hydrolase, family 3, N-terminal domain"/>
    <property type="match status" value="2"/>
</dbReference>
<sequence>MDDIKVLIKKMTLEEKAGLCSGSDFWHTKAVERLSVPAVMVSDGPHGLRKQEEGSDHLGIHDSIKAVCFPAACATACSFDRTLLREMGSALGKECRAEGVAVLLGPAVNIKRSPLCGRNFEYFSEDPFLAGELACAFVQGVQGEGAGVSVKHFAANNQETRRMSVSSEVSERALREIYFPAFEKVVKDAKPATVMCSYNKINGVYASENEWLLTDVLRNEWGFDGFVVSDWYAVSDRVKGLKAGLDLEMPGGDEENDKKIVAAVRSGELPEEVLDRAVERILRVILPLHKERTAPFDRERDHEKAVSIAKESAVLLKNEGALPLALGEDVLFVGEFARKPRFQGGGSSHINAWRADGALAFAQGVRYVRGFGTDGEGTEEELKEALAAAESAKTVVVFAGLPDRYESEGYDRTNMRLPEAEDRLIDALCEAGQKVVVVLHNGSPVEIPWIGKVNAVLEMYLAGEGAGEAAVRLLTGAANPSGKLAESFPLRLEDTPSYLNFPGDRERVRYAEDVFVGYRYYDSKKEEVLFPFGYGLSYTTFEYSDLKLSSVEWREGERLKVTLTVTNTGKRAGKEIVELYISDQSGEAVRPVHELKGFEKVALQPGESKQVTFELGGRAFAFFDEKTHGWRVPNGKFVVEAGASSRDLRLFAEVVVHGRAAAFRVDGDTTVEQLFAHPATRAVMQGLLKKFRPGSSDDKMGDTDREMMRAAYLQAPLRTVRLALNMTKEQYEGLLNALNGAFEG</sequence>
<dbReference type="InterPro" id="IPR019800">
    <property type="entry name" value="Glyco_hydro_3_AS"/>
</dbReference>
<dbReference type="PRINTS" id="PR00133">
    <property type="entry name" value="GLHYDRLASE3"/>
</dbReference>
<protein>
    <submittedName>
        <fullName evidence="6">Glycoside hydrolase family 3 C-terminal domain-containing protein</fullName>
    </submittedName>
</protein>
<keyword evidence="4" id="KW-0326">Glycosidase</keyword>
<dbReference type="GO" id="GO:0005975">
    <property type="term" value="P:carbohydrate metabolic process"/>
    <property type="evidence" value="ECO:0007669"/>
    <property type="project" value="InterPro"/>
</dbReference>
<dbReference type="SMART" id="SM01217">
    <property type="entry name" value="Fn3_like"/>
    <property type="match status" value="1"/>
</dbReference>
<dbReference type="Pfam" id="PF01915">
    <property type="entry name" value="Glyco_hydro_3_C"/>
    <property type="match status" value="1"/>
</dbReference>
<dbReference type="InterPro" id="IPR001764">
    <property type="entry name" value="Glyco_hydro_3_N"/>
</dbReference>
<dbReference type="Pfam" id="PF14310">
    <property type="entry name" value="Fn3-like"/>
    <property type="match status" value="1"/>
</dbReference>
<accession>A0A9D2G4I3</accession>
<dbReference type="InterPro" id="IPR036962">
    <property type="entry name" value="Glyco_hydro_3_N_sf"/>
</dbReference>
<dbReference type="SUPFAM" id="SSF52279">
    <property type="entry name" value="Beta-D-glucan exohydrolase, C-terminal domain"/>
    <property type="match status" value="1"/>
</dbReference>
<reference evidence="6" key="2">
    <citation type="submission" date="2021-04" db="EMBL/GenBank/DDBJ databases">
        <authorList>
            <person name="Gilroy R."/>
        </authorList>
    </citation>
    <scope>NUCLEOTIDE SEQUENCE</scope>
    <source>
        <strain evidence="6">ChiW7-2402</strain>
    </source>
</reference>
<name>A0A9D2G4I3_9FIRM</name>
<proteinExistence type="inferred from homology"/>
<organism evidence="6 7">
    <name type="scientific">Candidatus Gallimonas intestinavium</name>
    <dbReference type="NCBI Taxonomy" id="2838603"/>
    <lineage>
        <taxon>Bacteria</taxon>
        <taxon>Bacillati</taxon>
        <taxon>Bacillota</taxon>
        <taxon>Clostridia</taxon>
        <taxon>Candidatus Gallimonas</taxon>
    </lineage>
</organism>
<dbReference type="EMBL" id="DXBB01000073">
    <property type="protein sequence ID" value="HIZ72964.1"/>
    <property type="molecule type" value="Genomic_DNA"/>
</dbReference>
<dbReference type="SUPFAM" id="SSF51445">
    <property type="entry name" value="(Trans)glycosidases"/>
    <property type="match status" value="1"/>
</dbReference>
<gene>
    <name evidence="6" type="ORF">H9964_05245</name>
</gene>
<evidence type="ECO:0000256" key="1">
    <source>
        <dbReference type="ARBA" id="ARBA00005336"/>
    </source>
</evidence>
<evidence type="ECO:0000256" key="4">
    <source>
        <dbReference type="RuleBase" id="RU361161"/>
    </source>
</evidence>
<evidence type="ECO:0000313" key="6">
    <source>
        <dbReference type="EMBL" id="HIZ72964.1"/>
    </source>
</evidence>
<dbReference type="PROSITE" id="PS00775">
    <property type="entry name" value="GLYCOSYL_HYDROL_F3"/>
    <property type="match status" value="1"/>
</dbReference>
<dbReference type="Gene3D" id="2.60.40.10">
    <property type="entry name" value="Immunoglobulins"/>
    <property type="match status" value="1"/>
</dbReference>
<dbReference type="InterPro" id="IPR013783">
    <property type="entry name" value="Ig-like_fold"/>
</dbReference>
<dbReference type="PANTHER" id="PTHR42715">
    <property type="entry name" value="BETA-GLUCOSIDASE"/>
    <property type="match status" value="1"/>
</dbReference>
<dbReference type="Pfam" id="PF00933">
    <property type="entry name" value="Glyco_hydro_3"/>
    <property type="match status" value="1"/>
</dbReference>
<dbReference type="InterPro" id="IPR017853">
    <property type="entry name" value="GH"/>
</dbReference>
<dbReference type="InterPro" id="IPR026891">
    <property type="entry name" value="Fn3-like"/>
</dbReference>
<dbReference type="GO" id="GO:0008422">
    <property type="term" value="F:beta-glucosidase activity"/>
    <property type="evidence" value="ECO:0007669"/>
    <property type="project" value="UniProtKB-ARBA"/>
</dbReference>
<dbReference type="InterPro" id="IPR002772">
    <property type="entry name" value="Glyco_hydro_3_C"/>
</dbReference>
<feature type="domain" description="Fibronectin type III-like" evidence="5">
    <location>
        <begin position="575"/>
        <end position="645"/>
    </location>
</feature>
<comment type="similarity">
    <text evidence="1 4">Belongs to the glycosyl hydrolase 3 family.</text>
</comment>
<keyword evidence="3" id="KW-0119">Carbohydrate metabolism</keyword>
<dbReference type="Gene3D" id="3.40.50.1700">
    <property type="entry name" value="Glycoside hydrolase family 3 C-terminal domain"/>
    <property type="match status" value="2"/>
</dbReference>
<dbReference type="InterPro" id="IPR036881">
    <property type="entry name" value="Glyco_hydro_3_C_sf"/>
</dbReference>
<evidence type="ECO:0000256" key="2">
    <source>
        <dbReference type="ARBA" id="ARBA00022801"/>
    </source>
</evidence>
<reference evidence="6" key="1">
    <citation type="journal article" date="2021" name="PeerJ">
        <title>Extensive microbial diversity within the chicken gut microbiome revealed by metagenomics and culture.</title>
        <authorList>
            <person name="Gilroy R."/>
            <person name="Ravi A."/>
            <person name="Getino M."/>
            <person name="Pursley I."/>
            <person name="Horton D.L."/>
            <person name="Alikhan N.F."/>
            <person name="Baker D."/>
            <person name="Gharbi K."/>
            <person name="Hall N."/>
            <person name="Watson M."/>
            <person name="Adriaenssens E.M."/>
            <person name="Foster-Nyarko E."/>
            <person name="Jarju S."/>
            <person name="Secka A."/>
            <person name="Antonio M."/>
            <person name="Oren A."/>
            <person name="Chaudhuri R.R."/>
            <person name="La Ragione R."/>
            <person name="Hildebrand F."/>
            <person name="Pallen M.J."/>
        </authorList>
    </citation>
    <scope>NUCLEOTIDE SEQUENCE</scope>
    <source>
        <strain evidence="6">ChiW7-2402</strain>
    </source>
</reference>
<comment type="caution">
    <text evidence="6">The sequence shown here is derived from an EMBL/GenBank/DDBJ whole genome shotgun (WGS) entry which is preliminary data.</text>
</comment>
<keyword evidence="2 4" id="KW-0378">Hydrolase</keyword>
<dbReference type="Proteomes" id="UP000824102">
    <property type="component" value="Unassembled WGS sequence"/>
</dbReference>
<dbReference type="FunFam" id="2.60.40.10:FF:000495">
    <property type="entry name" value="Periplasmic beta-glucosidase"/>
    <property type="match status" value="1"/>
</dbReference>
<dbReference type="PANTHER" id="PTHR42715:SF10">
    <property type="entry name" value="BETA-GLUCOSIDASE"/>
    <property type="match status" value="1"/>
</dbReference>